<dbReference type="InterPro" id="IPR000315">
    <property type="entry name" value="Znf_B-box"/>
</dbReference>
<gene>
    <name evidence="4" type="ORF">MEDL_67975</name>
</gene>
<dbReference type="Pfam" id="PF00643">
    <property type="entry name" value="zf-B_box"/>
    <property type="match status" value="1"/>
</dbReference>
<keyword evidence="1" id="KW-0863">Zinc-finger</keyword>
<keyword evidence="1" id="KW-0862">Zinc</keyword>
<accession>A0A8S3VFA7</accession>
<dbReference type="EMBL" id="CAJPWZ010003308">
    <property type="protein sequence ID" value="CAG2256601.1"/>
    <property type="molecule type" value="Genomic_DNA"/>
</dbReference>
<feature type="domain" description="B box-type" evidence="3">
    <location>
        <begin position="56"/>
        <end position="96"/>
    </location>
</feature>
<evidence type="ECO:0000313" key="5">
    <source>
        <dbReference type="Proteomes" id="UP000683360"/>
    </source>
</evidence>
<proteinExistence type="predicted"/>
<dbReference type="Gene3D" id="3.30.160.60">
    <property type="entry name" value="Classic Zinc Finger"/>
    <property type="match status" value="1"/>
</dbReference>
<dbReference type="PROSITE" id="PS50119">
    <property type="entry name" value="ZF_BBOX"/>
    <property type="match status" value="1"/>
</dbReference>
<dbReference type="Proteomes" id="UP000683360">
    <property type="component" value="Unassembled WGS sequence"/>
</dbReference>
<keyword evidence="1" id="KW-0479">Metal-binding</keyword>
<keyword evidence="2" id="KW-0175">Coiled coil</keyword>
<dbReference type="AlphaFoldDB" id="A0A8S3VFA7"/>
<evidence type="ECO:0000256" key="1">
    <source>
        <dbReference type="PROSITE-ProRule" id="PRU00024"/>
    </source>
</evidence>
<dbReference type="GO" id="GO:0008270">
    <property type="term" value="F:zinc ion binding"/>
    <property type="evidence" value="ECO:0007669"/>
    <property type="project" value="UniProtKB-KW"/>
</dbReference>
<evidence type="ECO:0000256" key="2">
    <source>
        <dbReference type="SAM" id="Coils"/>
    </source>
</evidence>
<comment type="caution">
    <text evidence="4">The sequence shown here is derived from an EMBL/GenBank/DDBJ whole genome shotgun (WGS) entry which is preliminary data.</text>
</comment>
<evidence type="ECO:0000313" key="4">
    <source>
        <dbReference type="EMBL" id="CAG2256601.1"/>
    </source>
</evidence>
<dbReference type="InterPro" id="IPR047153">
    <property type="entry name" value="TRIM45/56/19-like"/>
</dbReference>
<evidence type="ECO:0000259" key="3">
    <source>
        <dbReference type="PROSITE" id="PS50119"/>
    </source>
</evidence>
<sequence>MAQSASKSCDICMSGSRKNCCKQCDQWLCDNCKTLHLRSKISRNHTFLSGENINPDEKLVCKEHDEDFLFYCIDCDVPLCKLCIVNKHKKHDTSEINESIQTLQAEVKQVIASKIKSAKTNLDKIEQGTEKYQSDVKEAIRAIKEDEKQMKQLIDKHVLALKESLEEKEAESIQTSEPIRTELENDIEIFEKCQNELADSQKIVDAAKLLKMLKQIQSDLEDTDEKEPPLLPTVKYTQKDRLRETYYTVLERYQSSKLLTLENYI</sequence>
<name>A0A8S3VFA7_MYTED</name>
<organism evidence="4 5">
    <name type="scientific">Mytilus edulis</name>
    <name type="common">Blue mussel</name>
    <dbReference type="NCBI Taxonomy" id="6550"/>
    <lineage>
        <taxon>Eukaryota</taxon>
        <taxon>Metazoa</taxon>
        <taxon>Spiralia</taxon>
        <taxon>Lophotrochozoa</taxon>
        <taxon>Mollusca</taxon>
        <taxon>Bivalvia</taxon>
        <taxon>Autobranchia</taxon>
        <taxon>Pteriomorphia</taxon>
        <taxon>Mytilida</taxon>
        <taxon>Mytiloidea</taxon>
        <taxon>Mytilidae</taxon>
        <taxon>Mytilinae</taxon>
        <taxon>Mytilus</taxon>
    </lineage>
</organism>
<dbReference type="SMART" id="SM00336">
    <property type="entry name" value="BBOX"/>
    <property type="match status" value="2"/>
</dbReference>
<dbReference type="PANTHER" id="PTHR25462:SF296">
    <property type="entry name" value="MEIOTIC P26, ISOFORM F"/>
    <property type="match status" value="1"/>
</dbReference>
<feature type="coiled-coil region" evidence="2">
    <location>
        <begin position="129"/>
        <end position="156"/>
    </location>
</feature>
<reference evidence="4" key="1">
    <citation type="submission" date="2021-03" db="EMBL/GenBank/DDBJ databases">
        <authorList>
            <person name="Bekaert M."/>
        </authorList>
    </citation>
    <scope>NUCLEOTIDE SEQUENCE</scope>
</reference>
<dbReference type="OrthoDB" id="1616686at2759"/>
<dbReference type="CDD" id="cd19757">
    <property type="entry name" value="Bbox1"/>
    <property type="match status" value="1"/>
</dbReference>
<dbReference type="SUPFAM" id="SSF57845">
    <property type="entry name" value="B-box zinc-binding domain"/>
    <property type="match status" value="1"/>
</dbReference>
<keyword evidence="5" id="KW-1185">Reference proteome</keyword>
<dbReference type="PANTHER" id="PTHR25462">
    <property type="entry name" value="BONUS, ISOFORM C-RELATED"/>
    <property type="match status" value="1"/>
</dbReference>
<protein>
    <recommendedName>
        <fullName evidence="3">B box-type domain-containing protein</fullName>
    </recommendedName>
</protein>